<name>A0ACB9WPI8_CHAAC</name>
<organism evidence="1 2">
    <name type="scientific">Chaenocephalus aceratus</name>
    <name type="common">Blackfin icefish</name>
    <name type="synonym">Chaenichthys aceratus</name>
    <dbReference type="NCBI Taxonomy" id="36190"/>
    <lineage>
        <taxon>Eukaryota</taxon>
        <taxon>Metazoa</taxon>
        <taxon>Chordata</taxon>
        <taxon>Craniata</taxon>
        <taxon>Vertebrata</taxon>
        <taxon>Euteleostomi</taxon>
        <taxon>Actinopterygii</taxon>
        <taxon>Neopterygii</taxon>
        <taxon>Teleostei</taxon>
        <taxon>Neoteleostei</taxon>
        <taxon>Acanthomorphata</taxon>
        <taxon>Eupercaria</taxon>
        <taxon>Perciformes</taxon>
        <taxon>Notothenioidei</taxon>
        <taxon>Channichthyidae</taxon>
        <taxon>Chaenocephalus</taxon>
    </lineage>
</organism>
<evidence type="ECO:0000313" key="1">
    <source>
        <dbReference type="EMBL" id="KAI4815516.1"/>
    </source>
</evidence>
<dbReference type="EMBL" id="CM043797">
    <property type="protein sequence ID" value="KAI4815516.1"/>
    <property type="molecule type" value="Genomic_DNA"/>
</dbReference>
<dbReference type="Proteomes" id="UP001057452">
    <property type="component" value="Chromosome 13"/>
</dbReference>
<gene>
    <name evidence="1" type="ORF">KUCAC02_005658</name>
</gene>
<accession>A0ACB9WPI8</accession>
<protein>
    <submittedName>
        <fullName evidence="1">Uncharacterized protein</fullName>
    </submittedName>
</protein>
<proteinExistence type="predicted"/>
<reference evidence="1" key="1">
    <citation type="submission" date="2022-05" db="EMBL/GenBank/DDBJ databases">
        <title>Chromosome-level genome of Chaenocephalus aceratus.</title>
        <authorList>
            <person name="Park H."/>
        </authorList>
    </citation>
    <scope>NUCLEOTIDE SEQUENCE</scope>
    <source>
        <strain evidence="1">KU_202001</strain>
    </source>
</reference>
<sequence>MPSVQRQLTGYKNANALRQTGSILSICAKWQPRQHNLQEPIRPPSSEGKHPGGPVTDGEEHEVHEAYLRED</sequence>
<evidence type="ECO:0000313" key="2">
    <source>
        <dbReference type="Proteomes" id="UP001057452"/>
    </source>
</evidence>
<comment type="caution">
    <text evidence="1">The sequence shown here is derived from an EMBL/GenBank/DDBJ whole genome shotgun (WGS) entry which is preliminary data.</text>
</comment>
<keyword evidence="2" id="KW-1185">Reference proteome</keyword>